<dbReference type="Proteomes" id="UP001165641">
    <property type="component" value="Unassembled WGS sequence"/>
</dbReference>
<evidence type="ECO:0000256" key="2">
    <source>
        <dbReference type="SAM" id="Phobius"/>
    </source>
</evidence>
<evidence type="ECO:0000256" key="1">
    <source>
        <dbReference type="SAM" id="MobiDB-lite"/>
    </source>
</evidence>
<sequence>MQQHDHAPHSTDNLPIDLPAFADTDDQTPLQAVTKGDILTISVATACMIGGGALAVWMFT</sequence>
<accession>A0ABT4ZGU7</accession>
<proteinExistence type="predicted"/>
<evidence type="ECO:0000313" key="4">
    <source>
        <dbReference type="Proteomes" id="UP001165641"/>
    </source>
</evidence>
<keyword evidence="2" id="KW-1133">Transmembrane helix</keyword>
<organism evidence="3 4">
    <name type="scientific">Paracoccus onchidii</name>
    <dbReference type="NCBI Taxonomy" id="3017813"/>
    <lineage>
        <taxon>Bacteria</taxon>
        <taxon>Pseudomonadati</taxon>
        <taxon>Pseudomonadota</taxon>
        <taxon>Alphaproteobacteria</taxon>
        <taxon>Rhodobacterales</taxon>
        <taxon>Paracoccaceae</taxon>
        <taxon>Paracoccus</taxon>
    </lineage>
</organism>
<dbReference type="RefSeq" id="WP_271889029.1">
    <property type="nucleotide sequence ID" value="NZ_JAQBIE010000011.1"/>
</dbReference>
<keyword evidence="2" id="KW-0472">Membrane</keyword>
<protein>
    <submittedName>
        <fullName evidence="3">Uncharacterized protein</fullName>
    </submittedName>
</protein>
<keyword evidence="2" id="KW-0812">Transmembrane</keyword>
<feature type="region of interest" description="Disordered" evidence="1">
    <location>
        <begin position="1"/>
        <end position="22"/>
    </location>
</feature>
<evidence type="ECO:0000313" key="3">
    <source>
        <dbReference type="EMBL" id="MDB6177915.1"/>
    </source>
</evidence>
<dbReference type="EMBL" id="JAQBIE010000011">
    <property type="protein sequence ID" value="MDB6177915.1"/>
    <property type="molecule type" value="Genomic_DNA"/>
</dbReference>
<feature type="transmembrane region" description="Helical" evidence="2">
    <location>
        <begin position="38"/>
        <end position="59"/>
    </location>
</feature>
<keyword evidence="4" id="KW-1185">Reference proteome</keyword>
<name>A0ABT4ZGU7_9RHOB</name>
<comment type="caution">
    <text evidence="3">The sequence shown here is derived from an EMBL/GenBank/DDBJ whole genome shotgun (WGS) entry which is preliminary data.</text>
</comment>
<reference evidence="3" key="1">
    <citation type="submission" date="2022-12" db="EMBL/GenBank/DDBJ databases">
        <title>Paracoccus onchidii sp. nov., isolated from a marine invertebrate from the South China Sea.</title>
        <authorList>
            <person name="Xu S."/>
            <person name="Liu Z."/>
            <person name="Xu Y."/>
        </authorList>
    </citation>
    <scope>NUCLEOTIDE SEQUENCE</scope>
    <source>
        <strain evidence="3">Z330</strain>
    </source>
</reference>
<gene>
    <name evidence="3" type="ORF">PAF17_10425</name>
</gene>